<dbReference type="Proteomes" id="UP001498398">
    <property type="component" value="Unassembled WGS sequence"/>
</dbReference>
<keyword evidence="7" id="KW-0653">Protein transport</keyword>
<keyword evidence="15" id="KW-1185">Reference proteome</keyword>
<evidence type="ECO:0000256" key="6">
    <source>
        <dbReference type="ARBA" id="ARBA00022792"/>
    </source>
</evidence>
<feature type="compositionally biased region" description="Basic and acidic residues" evidence="13">
    <location>
        <begin position="130"/>
        <end position="150"/>
    </location>
</feature>
<evidence type="ECO:0000256" key="11">
    <source>
        <dbReference type="ARBA" id="ARBA00030422"/>
    </source>
</evidence>
<dbReference type="PANTHER" id="PTHR12388:SF0">
    <property type="entry name" value="MITOCHONDRIAL IMPORT INNER MEMBRANE TRANSLOCASE SUBUNIT TIM16"/>
    <property type="match status" value="1"/>
</dbReference>
<keyword evidence="5" id="KW-0813">Transport</keyword>
<evidence type="ECO:0000313" key="15">
    <source>
        <dbReference type="Proteomes" id="UP001498398"/>
    </source>
</evidence>
<evidence type="ECO:0000256" key="5">
    <source>
        <dbReference type="ARBA" id="ARBA00022448"/>
    </source>
</evidence>
<reference evidence="14 15" key="1">
    <citation type="submission" date="2024-01" db="EMBL/GenBank/DDBJ databases">
        <title>A draft genome for the cacao thread blight pathogen Marasmiellus scandens.</title>
        <authorList>
            <person name="Baruah I.K."/>
            <person name="Leung J."/>
            <person name="Bukari Y."/>
            <person name="Amoako-Attah I."/>
            <person name="Meinhardt L.W."/>
            <person name="Bailey B.A."/>
            <person name="Cohen S.P."/>
        </authorList>
    </citation>
    <scope>NUCLEOTIDE SEQUENCE [LARGE SCALE GENOMIC DNA]</scope>
    <source>
        <strain evidence="14 15">GH-19</strain>
    </source>
</reference>
<sequence length="174" mass="18403">MASPRALVQIFITGSKILGKAFLEAGRQAAKNARTPAQGAIGSDVAGVRNATSGSITDKLTRDHRMTLDEAHLILNVKRGEEMEKILSNYEHLFKANSPPPPPPKGTPTSGSRAKAVPTNSHYLQSKVVRARERIEAELKVASEVEKSAAESESPSSSSTPPPPPPPSQSGTSS</sequence>
<dbReference type="InterPro" id="IPR036869">
    <property type="entry name" value="J_dom_sf"/>
</dbReference>
<dbReference type="EMBL" id="JBANRG010000001">
    <property type="protein sequence ID" value="KAK7472609.1"/>
    <property type="molecule type" value="Genomic_DNA"/>
</dbReference>
<evidence type="ECO:0000313" key="14">
    <source>
        <dbReference type="EMBL" id="KAK7472609.1"/>
    </source>
</evidence>
<comment type="similarity">
    <text evidence="2">Belongs to the TIM16/PAM16 family.</text>
</comment>
<keyword evidence="10" id="KW-0472">Membrane</keyword>
<proteinExistence type="inferred from homology"/>
<evidence type="ECO:0000256" key="4">
    <source>
        <dbReference type="ARBA" id="ARBA00020721"/>
    </source>
</evidence>
<organism evidence="14 15">
    <name type="scientific">Marasmiellus scandens</name>
    <dbReference type="NCBI Taxonomy" id="2682957"/>
    <lineage>
        <taxon>Eukaryota</taxon>
        <taxon>Fungi</taxon>
        <taxon>Dikarya</taxon>
        <taxon>Basidiomycota</taxon>
        <taxon>Agaricomycotina</taxon>
        <taxon>Agaricomycetes</taxon>
        <taxon>Agaricomycetidae</taxon>
        <taxon>Agaricales</taxon>
        <taxon>Marasmiineae</taxon>
        <taxon>Omphalotaceae</taxon>
        <taxon>Marasmiellus</taxon>
    </lineage>
</organism>
<protein>
    <recommendedName>
        <fullName evidence="4">Mitochondrial import inner membrane translocase subunit TIM16</fullName>
    </recommendedName>
    <alternativeName>
        <fullName evidence="3">Mitochondrial import inner membrane translocase subunit tim16</fullName>
    </alternativeName>
    <alternativeName>
        <fullName evidence="11 12">Presequence translocated-associated motor subunit PAM16</fullName>
    </alternativeName>
</protein>
<evidence type="ECO:0000256" key="1">
    <source>
        <dbReference type="ARBA" id="ARBA00004637"/>
    </source>
</evidence>
<dbReference type="InterPro" id="IPR005341">
    <property type="entry name" value="Tim16"/>
</dbReference>
<dbReference type="Pfam" id="PF03656">
    <property type="entry name" value="Pam16"/>
    <property type="match status" value="1"/>
</dbReference>
<name>A0ABR1K7I6_9AGAR</name>
<dbReference type="Gene3D" id="1.10.287.110">
    <property type="entry name" value="DnaJ domain"/>
    <property type="match status" value="1"/>
</dbReference>
<keyword evidence="8" id="KW-0811">Translocation</keyword>
<feature type="region of interest" description="Disordered" evidence="13">
    <location>
        <begin position="91"/>
        <end position="174"/>
    </location>
</feature>
<evidence type="ECO:0000256" key="8">
    <source>
        <dbReference type="ARBA" id="ARBA00023010"/>
    </source>
</evidence>
<evidence type="ECO:0000256" key="12">
    <source>
        <dbReference type="ARBA" id="ARBA00031407"/>
    </source>
</evidence>
<evidence type="ECO:0000256" key="3">
    <source>
        <dbReference type="ARBA" id="ARBA00013571"/>
    </source>
</evidence>
<evidence type="ECO:0000256" key="2">
    <source>
        <dbReference type="ARBA" id="ARBA00008817"/>
    </source>
</evidence>
<comment type="subcellular location">
    <subcellularLocation>
        <location evidence="1">Mitochondrion inner membrane</location>
        <topology evidence="1">Peripheral membrane protein</topology>
    </subcellularLocation>
</comment>
<evidence type="ECO:0000256" key="9">
    <source>
        <dbReference type="ARBA" id="ARBA00023128"/>
    </source>
</evidence>
<keyword evidence="9" id="KW-0496">Mitochondrion</keyword>
<gene>
    <name evidence="14" type="primary">PAM16</name>
    <name evidence="14" type="ORF">VKT23_000722</name>
</gene>
<evidence type="ECO:0000256" key="10">
    <source>
        <dbReference type="ARBA" id="ARBA00023136"/>
    </source>
</evidence>
<dbReference type="PANTHER" id="PTHR12388">
    <property type="entry name" value="MITOCHONDRIA ASSOCIATED GRANULOCYTE MACROPHAGE CSF SIGNALING MOLECULE"/>
    <property type="match status" value="1"/>
</dbReference>
<evidence type="ECO:0000256" key="7">
    <source>
        <dbReference type="ARBA" id="ARBA00022927"/>
    </source>
</evidence>
<accession>A0ABR1K7I6</accession>
<evidence type="ECO:0000256" key="13">
    <source>
        <dbReference type="SAM" id="MobiDB-lite"/>
    </source>
</evidence>
<comment type="caution">
    <text evidence="14">The sequence shown here is derived from an EMBL/GenBank/DDBJ whole genome shotgun (WGS) entry which is preliminary data.</text>
</comment>
<keyword evidence="6" id="KW-0999">Mitochondrion inner membrane</keyword>